<dbReference type="PANTHER" id="PTHR46268:SF6">
    <property type="entry name" value="UNIVERSAL STRESS PROTEIN UP12"/>
    <property type="match status" value="1"/>
</dbReference>
<dbReference type="PANTHER" id="PTHR46268">
    <property type="entry name" value="STRESS RESPONSE PROTEIN NHAX"/>
    <property type="match status" value="1"/>
</dbReference>
<protein>
    <submittedName>
        <fullName evidence="3">Universal stress protein family protein</fullName>
    </submittedName>
</protein>
<dbReference type="OrthoDB" id="9788959at2"/>
<evidence type="ECO:0000256" key="1">
    <source>
        <dbReference type="ARBA" id="ARBA00008791"/>
    </source>
</evidence>
<feature type="domain" description="UspA" evidence="2">
    <location>
        <begin position="1"/>
        <end position="37"/>
    </location>
</feature>
<reference evidence="3 4" key="1">
    <citation type="submission" date="2016-10" db="EMBL/GenBank/DDBJ databases">
        <authorList>
            <person name="de Groot N.N."/>
        </authorList>
    </citation>
    <scope>NUCLEOTIDE SEQUENCE [LARGE SCALE GENOMIC DNA]</scope>
    <source>
        <strain evidence="3 4">DSM 23421</strain>
    </source>
</reference>
<sequence>MIVVGRKGASQVKEFLLGSTTAKALIQKAPCSVLAVPKTVKGTHFKKVAYATDFERADIFALRRLVKIAKKFDAQVSVVHITTQKEYAGKEKMEWFKEIINDKIDYKKLDFDLIFEIQFLKNWSGIWKIQTLTYSPC</sequence>
<keyword evidence="4" id="KW-1185">Reference proteome</keyword>
<dbReference type="InterPro" id="IPR006016">
    <property type="entry name" value="UspA"/>
</dbReference>
<evidence type="ECO:0000313" key="4">
    <source>
        <dbReference type="Proteomes" id="UP000199109"/>
    </source>
</evidence>
<dbReference type="STRING" id="641691.SAMN05421636_10565"/>
<dbReference type="Proteomes" id="UP000199109">
    <property type="component" value="Unassembled WGS sequence"/>
</dbReference>
<name>A0A1G7CX15_9FLAO</name>
<dbReference type="RefSeq" id="WP_091868373.1">
    <property type="nucleotide sequence ID" value="NZ_FNAO01000005.1"/>
</dbReference>
<proteinExistence type="inferred from homology"/>
<evidence type="ECO:0000313" key="3">
    <source>
        <dbReference type="EMBL" id="SDE43791.1"/>
    </source>
</evidence>
<dbReference type="CDD" id="cd00293">
    <property type="entry name" value="USP-like"/>
    <property type="match status" value="1"/>
</dbReference>
<dbReference type="SUPFAM" id="SSF52402">
    <property type="entry name" value="Adenine nucleotide alpha hydrolases-like"/>
    <property type="match status" value="2"/>
</dbReference>
<dbReference type="Pfam" id="PF00582">
    <property type="entry name" value="Usp"/>
    <property type="match status" value="1"/>
</dbReference>
<comment type="similarity">
    <text evidence="1">Belongs to the universal stress protein A family.</text>
</comment>
<organism evidence="3 4">
    <name type="scientific">Pricia antarctica</name>
    <dbReference type="NCBI Taxonomy" id="641691"/>
    <lineage>
        <taxon>Bacteria</taxon>
        <taxon>Pseudomonadati</taxon>
        <taxon>Bacteroidota</taxon>
        <taxon>Flavobacteriia</taxon>
        <taxon>Flavobacteriales</taxon>
        <taxon>Flavobacteriaceae</taxon>
        <taxon>Pricia</taxon>
    </lineage>
</organism>
<dbReference type="Gene3D" id="3.40.50.12370">
    <property type="match status" value="1"/>
</dbReference>
<accession>A0A1G7CX15</accession>
<dbReference type="EMBL" id="FNAO01000005">
    <property type="protein sequence ID" value="SDE43791.1"/>
    <property type="molecule type" value="Genomic_DNA"/>
</dbReference>
<dbReference type="AlphaFoldDB" id="A0A1G7CX15"/>
<gene>
    <name evidence="3" type="ORF">SAMN05421636_10565</name>
</gene>
<evidence type="ECO:0000259" key="2">
    <source>
        <dbReference type="Pfam" id="PF00582"/>
    </source>
</evidence>